<evidence type="ECO:0000313" key="1">
    <source>
        <dbReference type="EMBL" id="GIJ48751.1"/>
    </source>
</evidence>
<keyword evidence="2" id="KW-1185">Reference proteome</keyword>
<comment type="caution">
    <text evidence="1">The sequence shown here is derived from an EMBL/GenBank/DDBJ whole genome shotgun (WGS) entry which is preliminary data.</text>
</comment>
<dbReference type="RefSeq" id="WP_203902229.1">
    <property type="nucleotide sequence ID" value="NZ_BOPF01000022.1"/>
</dbReference>
<dbReference type="AlphaFoldDB" id="A0A8J3YP19"/>
<accession>A0A8J3YP19</accession>
<gene>
    <name evidence="1" type="ORF">Val02_56370</name>
</gene>
<organism evidence="1 2">
    <name type="scientific">Virgisporangium aliadipatigenens</name>
    <dbReference type="NCBI Taxonomy" id="741659"/>
    <lineage>
        <taxon>Bacteria</taxon>
        <taxon>Bacillati</taxon>
        <taxon>Actinomycetota</taxon>
        <taxon>Actinomycetes</taxon>
        <taxon>Micromonosporales</taxon>
        <taxon>Micromonosporaceae</taxon>
        <taxon>Virgisporangium</taxon>
    </lineage>
</organism>
<dbReference type="EMBL" id="BOPF01000022">
    <property type="protein sequence ID" value="GIJ48751.1"/>
    <property type="molecule type" value="Genomic_DNA"/>
</dbReference>
<evidence type="ECO:0000313" key="2">
    <source>
        <dbReference type="Proteomes" id="UP000619260"/>
    </source>
</evidence>
<sequence>MRWFRRRGGGPSDLDPARQEELLREVRRFGTDGRARPADEVAALTPLLTEPDGLAVAARLVQEAAGEAFAGVRAQISAGYPVDRRNYRVLWRAAGARLRTPLFELPGRLHPYVHLTAAAGALGDHADRVSKLIAPQPVVDALVELLDLVTASWEFGGVPADPDGADLVRALIHAAGQIRAVMPDEPAPLPPGIRELMRRNNTTPVVDPAAHRVVGGINVGAEIRPAFLT</sequence>
<protein>
    <submittedName>
        <fullName evidence="1">Uncharacterized protein</fullName>
    </submittedName>
</protein>
<dbReference type="Proteomes" id="UP000619260">
    <property type="component" value="Unassembled WGS sequence"/>
</dbReference>
<name>A0A8J3YP19_9ACTN</name>
<reference evidence="1" key="1">
    <citation type="submission" date="2021-01" db="EMBL/GenBank/DDBJ databases">
        <title>Whole genome shotgun sequence of Virgisporangium aliadipatigenens NBRC 105644.</title>
        <authorList>
            <person name="Komaki H."/>
            <person name="Tamura T."/>
        </authorList>
    </citation>
    <scope>NUCLEOTIDE SEQUENCE</scope>
    <source>
        <strain evidence="1">NBRC 105644</strain>
    </source>
</reference>
<proteinExistence type="predicted"/>